<feature type="compositionally biased region" description="Low complexity" evidence="1">
    <location>
        <begin position="55"/>
        <end position="79"/>
    </location>
</feature>
<evidence type="ECO:0000313" key="3">
    <source>
        <dbReference type="Proteomes" id="UP000520767"/>
    </source>
</evidence>
<evidence type="ECO:0000313" key="2">
    <source>
        <dbReference type="EMBL" id="MBB4904443.1"/>
    </source>
</evidence>
<feature type="compositionally biased region" description="Pro residues" evidence="1">
    <location>
        <begin position="147"/>
        <end position="156"/>
    </location>
</feature>
<gene>
    <name evidence="2" type="ORF">FHR82_000653</name>
</gene>
<keyword evidence="3" id="KW-1185">Reference proteome</keyword>
<organism evidence="2 3">
    <name type="scientific">Actinophytocola algeriensis</name>
    <dbReference type="NCBI Taxonomy" id="1768010"/>
    <lineage>
        <taxon>Bacteria</taxon>
        <taxon>Bacillati</taxon>
        <taxon>Actinomycetota</taxon>
        <taxon>Actinomycetes</taxon>
        <taxon>Pseudonocardiales</taxon>
        <taxon>Pseudonocardiaceae</taxon>
    </lineage>
</organism>
<dbReference type="AlphaFoldDB" id="A0A7W7Q082"/>
<protein>
    <submittedName>
        <fullName evidence="2">Uncharacterized protein</fullName>
    </submittedName>
</protein>
<feature type="region of interest" description="Disordered" evidence="1">
    <location>
        <begin position="53"/>
        <end position="156"/>
    </location>
</feature>
<proteinExistence type="predicted"/>
<accession>A0A7W7Q082</accession>
<name>A0A7W7Q082_9PSEU</name>
<comment type="caution">
    <text evidence="2">The sequence shown here is derived from an EMBL/GenBank/DDBJ whole genome shotgun (WGS) entry which is preliminary data.</text>
</comment>
<dbReference type="Proteomes" id="UP000520767">
    <property type="component" value="Unassembled WGS sequence"/>
</dbReference>
<sequence>MLALFGFGSAVLHFTDIQFRLLIWAEKWQPALGLVVGGVGAVFLLIGTLRSNDDAAGQPVQPGPAPQAAFGQPEWAPPGSGYGPPNPGYPGGQQGGYPPPPGAGPGPGFGPGPGQPPIPQQGPQYGPRPPQGPPQPRGPVQDFGPQGGPPSGPYGR</sequence>
<feature type="compositionally biased region" description="Pro residues" evidence="1">
    <location>
        <begin position="97"/>
        <end position="137"/>
    </location>
</feature>
<dbReference type="EMBL" id="JACHJQ010000001">
    <property type="protein sequence ID" value="MBB4904443.1"/>
    <property type="molecule type" value="Genomic_DNA"/>
</dbReference>
<evidence type="ECO:0000256" key="1">
    <source>
        <dbReference type="SAM" id="MobiDB-lite"/>
    </source>
</evidence>
<reference evidence="2 3" key="1">
    <citation type="submission" date="2020-08" db="EMBL/GenBank/DDBJ databases">
        <title>Genomic Encyclopedia of Type Strains, Phase III (KMG-III): the genomes of soil and plant-associated and newly described type strains.</title>
        <authorList>
            <person name="Whitman W."/>
        </authorList>
    </citation>
    <scope>NUCLEOTIDE SEQUENCE [LARGE SCALE GENOMIC DNA]</scope>
    <source>
        <strain evidence="2 3">CECT 8960</strain>
    </source>
</reference>
<dbReference type="RefSeq" id="WP_184808696.1">
    <property type="nucleotide sequence ID" value="NZ_JACHJQ010000001.1"/>
</dbReference>